<protein>
    <submittedName>
        <fullName evidence="2">GH13036</fullName>
    </submittedName>
</protein>
<evidence type="ECO:0000313" key="2">
    <source>
        <dbReference type="EMBL" id="EDV99417.1"/>
    </source>
</evidence>
<dbReference type="FunCoup" id="B4JR87">
    <property type="interactions" value="13"/>
</dbReference>
<gene>
    <name evidence="2" type="primary">Dgri\GH13036</name>
    <name evidence="2" type="ORF">Dgri_GH13036</name>
</gene>
<name>B4JR87_DROGR</name>
<dbReference type="STRING" id="7222.B4JR87"/>
<dbReference type="OMA" id="KYMSTWS"/>
<dbReference type="EMBL" id="CH916372">
    <property type="protein sequence ID" value="EDV99417.1"/>
    <property type="molecule type" value="Genomic_DNA"/>
</dbReference>
<feature type="chain" id="PRO_5002809776" evidence="1">
    <location>
        <begin position="18"/>
        <end position="192"/>
    </location>
</feature>
<dbReference type="eggNOG" id="ENOG502T2YD">
    <property type="taxonomic scope" value="Eukaryota"/>
</dbReference>
<evidence type="ECO:0000256" key="1">
    <source>
        <dbReference type="SAM" id="SignalP"/>
    </source>
</evidence>
<dbReference type="InParanoid" id="B4JR87"/>
<feature type="signal peptide" evidence="1">
    <location>
        <begin position="1"/>
        <end position="17"/>
    </location>
</feature>
<keyword evidence="1" id="KW-0732">Signal</keyword>
<keyword evidence="3" id="KW-1185">Reference proteome</keyword>
<organism evidence="3">
    <name type="scientific">Drosophila grimshawi</name>
    <name type="common">Hawaiian fruit fly</name>
    <name type="synonym">Idiomyia grimshawi</name>
    <dbReference type="NCBI Taxonomy" id="7222"/>
    <lineage>
        <taxon>Eukaryota</taxon>
        <taxon>Metazoa</taxon>
        <taxon>Ecdysozoa</taxon>
        <taxon>Arthropoda</taxon>
        <taxon>Hexapoda</taxon>
        <taxon>Insecta</taxon>
        <taxon>Pterygota</taxon>
        <taxon>Neoptera</taxon>
        <taxon>Endopterygota</taxon>
        <taxon>Diptera</taxon>
        <taxon>Brachycera</taxon>
        <taxon>Muscomorpha</taxon>
        <taxon>Ephydroidea</taxon>
        <taxon>Drosophilidae</taxon>
        <taxon>Drosophila</taxon>
        <taxon>Hawaiian Drosophila</taxon>
    </lineage>
</organism>
<dbReference type="KEGG" id="dgr:6567147"/>
<evidence type="ECO:0000313" key="3">
    <source>
        <dbReference type="Proteomes" id="UP000001070"/>
    </source>
</evidence>
<reference evidence="2 3" key="1">
    <citation type="journal article" date="2007" name="Nature">
        <title>Evolution of genes and genomes on the Drosophila phylogeny.</title>
        <authorList>
            <consortium name="Drosophila 12 Genomes Consortium"/>
            <person name="Clark A.G."/>
            <person name="Eisen M.B."/>
            <person name="Smith D.R."/>
            <person name="Bergman C.M."/>
            <person name="Oliver B."/>
            <person name="Markow T.A."/>
            <person name="Kaufman T.C."/>
            <person name="Kellis M."/>
            <person name="Gelbart W."/>
            <person name="Iyer V.N."/>
            <person name="Pollard D.A."/>
            <person name="Sackton T.B."/>
            <person name="Larracuente A.M."/>
            <person name="Singh N.D."/>
            <person name="Abad J.P."/>
            <person name="Abt D.N."/>
            <person name="Adryan B."/>
            <person name="Aguade M."/>
            <person name="Akashi H."/>
            <person name="Anderson W.W."/>
            <person name="Aquadro C.F."/>
            <person name="Ardell D.H."/>
            <person name="Arguello R."/>
            <person name="Artieri C.G."/>
            <person name="Barbash D.A."/>
            <person name="Barker D."/>
            <person name="Barsanti P."/>
            <person name="Batterham P."/>
            <person name="Batzoglou S."/>
            <person name="Begun D."/>
            <person name="Bhutkar A."/>
            <person name="Blanco E."/>
            <person name="Bosak S.A."/>
            <person name="Bradley R.K."/>
            <person name="Brand A.D."/>
            <person name="Brent M.R."/>
            <person name="Brooks A.N."/>
            <person name="Brown R.H."/>
            <person name="Butlin R.K."/>
            <person name="Caggese C."/>
            <person name="Calvi B.R."/>
            <person name="Bernardo de Carvalho A."/>
            <person name="Caspi A."/>
            <person name="Castrezana S."/>
            <person name="Celniker S.E."/>
            <person name="Chang J.L."/>
            <person name="Chapple C."/>
            <person name="Chatterji S."/>
            <person name="Chinwalla A."/>
            <person name="Civetta A."/>
            <person name="Clifton S.W."/>
            <person name="Comeron J.M."/>
            <person name="Costello J.C."/>
            <person name="Coyne J.A."/>
            <person name="Daub J."/>
            <person name="David R.G."/>
            <person name="Delcher A.L."/>
            <person name="Delehaunty K."/>
            <person name="Do C.B."/>
            <person name="Ebling H."/>
            <person name="Edwards K."/>
            <person name="Eickbush T."/>
            <person name="Evans J.D."/>
            <person name="Filipski A."/>
            <person name="Findeiss S."/>
            <person name="Freyhult E."/>
            <person name="Fulton L."/>
            <person name="Fulton R."/>
            <person name="Garcia A.C."/>
            <person name="Gardiner A."/>
            <person name="Garfield D.A."/>
            <person name="Garvin B.E."/>
            <person name="Gibson G."/>
            <person name="Gilbert D."/>
            <person name="Gnerre S."/>
            <person name="Godfrey J."/>
            <person name="Good R."/>
            <person name="Gotea V."/>
            <person name="Gravely B."/>
            <person name="Greenberg A.J."/>
            <person name="Griffiths-Jones S."/>
            <person name="Gross S."/>
            <person name="Guigo R."/>
            <person name="Gustafson E.A."/>
            <person name="Haerty W."/>
            <person name="Hahn M.W."/>
            <person name="Halligan D.L."/>
            <person name="Halpern A.L."/>
            <person name="Halter G.M."/>
            <person name="Han M.V."/>
            <person name="Heger A."/>
            <person name="Hillier L."/>
            <person name="Hinrichs A.S."/>
            <person name="Holmes I."/>
            <person name="Hoskins R.A."/>
            <person name="Hubisz M.J."/>
            <person name="Hultmark D."/>
            <person name="Huntley M.A."/>
            <person name="Jaffe D.B."/>
            <person name="Jagadeeshan S."/>
            <person name="Jeck W.R."/>
            <person name="Johnson J."/>
            <person name="Jones C.D."/>
            <person name="Jordan W.C."/>
            <person name="Karpen G.H."/>
            <person name="Kataoka E."/>
            <person name="Keightley P.D."/>
            <person name="Kheradpour P."/>
            <person name="Kirkness E.F."/>
            <person name="Koerich L.B."/>
            <person name="Kristiansen K."/>
            <person name="Kudrna D."/>
            <person name="Kulathinal R.J."/>
            <person name="Kumar S."/>
            <person name="Kwok R."/>
            <person name="Lander E."/>
            <person name="Langley C.H."/>
            <person name="Lapoint R."/>
            <person name="Lazzaro B.P."/>
            <person name="Lee S.J."/>
            <person name="Levesque L."/>
            <person name="Li R."/>
            <person name="Lin C.F."/>
            <person name="Lin M.F."/>
            <person name="Lindblad-Toh K."/>
            <person name="Llopart A."/>
            <person name="Long M."/>
            <person name="Low L."/>
            <person name="Lozovsky E."/>
            <person name="Lu J."/>
            <person name="Luo M."/>
            <person name="Machado C.A."/>
            <person name="Makalowski W."/>
            <person name="Marzo M."/>
            <person name="Matsuda M."/>
            <person name="Matzkin L."/>
            <person name="McAllister B."/>
            <person name="McBride C.S."/>
            <person name="McKernan B."/>
            <person name="McKernan K."/>
            <person name="Mendez-Lago M."/>
            <person name="Minx P."/>
            <person name="Mollenhauer M.U."/>
            <person name="Montooth K."/>
            <person name="Mount S.M."/>
            <person name="Mu X."/>
            <person name="Myers E."/>
            <person name="Negre B."/>
            <person name="Newfeld S."/>
            <person name="Nielsen R."/>
            <person name="Noor M.A."/>
            <person name="O'Grady P."/>
            <person name="Pachter L."/>
            <person name="Papaceit M."/>
            <person name="Parisi M.J."/>
            <person name="Parisi M."/>
            <person name="Parts L."/>
            <person name="Pedersen J.S."/>
            <person name="Pesole G."/>
            <person name="Phillippy A.M."/>
            <person name="Ponting C.P."/>
            <person name="Pop M."/>
            <person name="Porcelli D."/>
            <person name="Powell J.R."/>
            <person name="Prohaska S."/>
            <person name="Pruitt K."/>
            <person name="Puig M."/>
            <person name="Quesneville H."/>
            <person name="Ram K.R."/>
            <person name="Rand D."/>
            <person name="Rasmussen M.D."/>
            <person name="Reed L.K."/>
            <person name="Reenan R."/>
            <person name="Reily A."/>
            <person name="Remington K.A."/>
            <person name="Rieger T.T."/>
            <person name="Ritchie M.G."/>
            <person name="Robin C."/>
            <person name="Rogers Y.H."/>
            <person name="Rohde C."/>
            <person name="Rozas J."/>
            <person name="Rubenfield M.J."/>
            <person name="Ruiz A."/>
            <person name="Russo S."/>
            <person name="Salzberg S.L."/>
            <person name="Sanchez-Gracia A."/>
            <person name="Saranga D.J."/>
            <person name="Sato H."/>
            <person name="Schaeffer S.W."/>
            <person name="Schatz M.C."/>
            <person name="Schlenke T."/>
            <person name="Schwartz R."/>
            <person name="Segarra C."/>
            <person name="Singh R.S."/>
            <person name="Sirot L."/>
            <person name="Sirota M."/>
            <person name="Sisneros N.B."/>
            <person name="Smith C.D."/>
            <person name="Smith T.F."/>
            <person name="Spieth J."/>
            <person name="Stage D.E."/>
            <person name="Stark A."/>
            <person name="Stephan W."/>
            <person name="Strausberg R.L."/>
            <person name="Strempel S."/>
            <person name="Sturgill D."/>
            <person name="Sutton G."/>
            <person name="Sutton G.G."/>
            <person name="Tao W."/>
            <person name="Teichmann S."/>
            <person name="Tobari Y.N."/>
            <person name="Tomimura Y."/>
            <person name="Tsolas J.M."/>
            <person name="Valente V.L."/>
            <person name="Venter E."/>
            <person name="Venter J.C."/>
            <person name="Vicario S."/>
            <person name="Vieira F.G."/>
            <person name="Vilella A.J."/>
            <person name="Villasante A."/>
            <person name="Walenz B."/>
            <person name="Wang J."/>
            <person name="Wasserman M."/>
            <person name="Watts T."/>
            <person name="Wilson D."/>
            <person name="Wilson R.K."/>
            <person name="Wing R.A."/>
            <person name="Wolfner M.F."/>
            <person name="Wong A."/>
            <person name="Wong G.K."/>
            <person name="Wu C.I."/>
            <person name="Wu G."/>
            <person name="Yamamoto D."/>
            <person name="Yang H.P."/>
            <person name="Yang S.P."/>
            <person name="Yorke J.A."/>
            <person name="Yoshida K."/>
            <person name="Zdobnov E."/>
            <person name="Zhang P."/>
            <person name="Zhang Y."/>
            <person name="Zimin A.V."/>
            <person name="Baldwin J."/>
            <person name="Abdouelleil A."/>
            <person name="Abdulkadir J."/>
            <person name="Abebe A."/>
            <person name="Abera B."/>
            <person name="Abreu J."/>
            <person name="Acer S.C."/>
            <person name="Aftuck L."/>
            <person name="Alexander A."/>
            <person name="An P."/>
            <person name="Anderson E."/>
            <person name="Anderson S."/>
            <person name="Arachi H."/>
            <person name="Azer M."/>
            <person name="Bachantsang P."/>
            <person name="Barry A."/>
            <person name="Bayul T."/>
            <person name="Berlin A."/>
            <person name="Bessette D."/>
            <person name="Bloom T."/>
            <person name="Blye J."/>
            <person name="Boguslavskiy L."/>
            <person name="Bonnet C."/>
            <person name="Boukhgalter B."/>
            <person name="Bourzgui I."/>
            <person name="Brown A."/>
            <person name="Cahill P."/>
            <person name="Channer S."/>
            <person name="Cheshatsang Y."/>
            <person name="Chuda L."/>
            <person name="Citroen M."/>
            <person name="Collymore A."/>
            <person name="Cooke P."/>
            <person name="Costello M."/>
            <person name="D'Aco K."/>
            <person name="Daza R."/>
            <person name="De Haan G."/>
            <person name="DeGray S."/>
            <person name="DeMaso C."/>
            <person name="Dhargay N."/>
            <person name="Dooley K."/>
            <person name="Dooley E."/>
            <person name="Doricent M."/>
            <person name="Dorje P."/>
            <person name="Dorjee K."/>
            <person name="Dupes A."/>
            <person name="Elong R."/>
            <person name="Falk J."/>
            <person name="Farina A."/>
            <person name="Faro S."/>
            <person name="Ferguson D."/>
            <person name="Fisher S."/>
            <person name="Foley C.D."/>
            <person name="Franke A."/>
            <person name="Friedrich D."/>
            <person name="Gadbois L."/>
            <person name="Gearin G."/>
            <person name="Gearin C.R."/>
            <person name="Giannoukos G."/>
            <person name="Goode T."/>
            <person name="Graham J."/>
            <person name="Grandbois E."/>
            <person name="Grewal S."/>
            <person name="Gyaltsen K."/>
            <person name="Hafez N."/>
            <person name="Hagos B."/>
            <person name="Hall J."/>
            <person name="Henson C."/>
            <person name="Hollinger A."/>
            <person name="Honan T."/>
            <person name="Huard M.D."/>
            <person name="Hughes L."/>
            <person name="Hurhula B."/>
            <person name="Husby M.E."/>
            <person name="Kamat A."/>
            <person name="Kanga B."/>
            <person name="Kashin S."/>
            <person name="Khazanovich D."/>
            <person name="Kisner P."/>
            <person name="Lance K."/>
            <person name="Lara M."/>
            <person name="Lee W."/>
            <person name="Lennon N."/>
            <person name="Letendre F."/>
            <person name="LeVine R."/>
            <person name="Lipovsky A."/>
            <person name="Liu X."/>
            <person name="Liu J."/>
            <person name="Liu S."/>
            <person name="Lokyitsang T."/>
            <person name="Lokyitsang Y."/>
            <person name="Lubonja R."/>
            <person name="Lui A."/>
            <person name="MacDonald P."/>
            <person name="Magnisalis V."/>
            <person name="Maru K."/>
            <person name="Matthews C."/>
            <person name="McCusker W."/>
            <person name="McDonough S."/>
            <person name="Mehta T."/>
            <person name="Meldrim J."/>
            <person name="Meneus L."/>
            <person name="Mihai O."/>
            <person name="Mihalev A."/>
            <person name="Mihova T."/>
            <person name="Mittelman R."/>
            <person name="Mlenga V."/>
            <person name="Montmayeur A."/>
            <person name="Mulrain L."/>
            <person name="Navidi A."/>
            <person name="Naylor J."/>
            <person name="Negash T."/>
            <person name="Nguyen T."/>
            <person name="Nguyen N."/>
            <person name="Nicol R."/>
            <person name="Norbu C."/>
            <person name="Norbu N."/>
            <person name="Novod N."/>
            <person name="O'Neill B."/>
            <person name="Osman S."/>
            <person name="Markiewicz E."/>
            <person name="Oyono O.L."/>
            <person name="Patti C."/>
            <person name="Phunkhang P."/>
            <person name="Pierre F."/>
            <person name="Priest M."/>
            <person name="Raghuraman S."/>
            <person name="Rege F."/>
            <person name="Reyes R."/>
            <person name="Rise C."/>
            <person name="Rogov P."/>
            <person name="Ross K."/>
            <person name="Ryan E."/>
            <person name="Settipalli S."/>
            <person name="Shea T."/>
            <person name="Sherpa N."/>
            <person name="Shi L."/>
            <person name="Shih D."/>
            <person name="Sparrow T."/>
            <person name="Spaulding J."/>
            <person name="Stalker J."/>
            <person name="Stange-Thomann N."/>
            <person name="Stavropoulos S."/>
            <person name="Stone C."/>
            <person name="Strader C."/>
            <person name="Tesfaye S."/>
            <person name="Thomson T."/>
            <person name="Thoulutsang Y."/>
            <person name="Thoulutsang D."/>
            <person name="Topham K."/>
            <person name="Topping I."/>
            <person name="Tsamla T."/>
            <person name="Vassiliev H."/>
            <person name="Vo A."/>
            <person name="Wangchuk T."/>
            <person name="Wangdi T."/>
            <person name="Weiand M."/>
            <person name="Wilkinson J."/>
            <person name="Wilson A."/>
            <person name="Yadav S."/>
            <person name="Young G."/>
            <person name="Yu Q."/>
            <person name="Zembek L."/>
            <person name="Zhong D."/>
            <person name="Zimmer A."/>
            <person name="Zwirko Z."/>
            <person name="Jaffe D.B."/>
            <person name="Alvarez P."/>
            <person name="Brockman W."/>
            <person name="Butler J."/>
            <person name="Chin C."/>
            <person name="Gnerre S."/>
            <person name="Grabherr M."/>
            <person name="Kleber M."/>
            <person name="Mauceli E."/>
            <person name="MacCallum I."/>
        </authorList>
    </citation>
    <scope>NUCLEOTIDE SEQUENCE [LARGE SCALE GENOMIC DNA]</scope>
    <source>
        <strain evidence="3">Tucson 15287-2541.00</strain>
    </source>
</reference>
<proteinExistence type="predicted"/>
<dbReference type="PhylomeDB" id="B4JR87"/>
<dbReference type="HOGENOM" id="CLU_1442522_0_0_1"/>
<sequence length="192" mass="22313">MFRFVILLAALLPSTFANPIASCDKLEAVLAQEIKTFSRQAIQEGVQLLQRLLKEAELLGPNTADRAAMDKLAKFIENSKNADDSEELEDLLYELEDLLVLGDFSAEETDEMDEDLITKLLRQLGFDMFEQNLEKKLAIFMKRTESHIESYLMREKGFRDSKMTTWFIKFQNETDIEKKLFMLDDLFENFDC</sequence>
<dbReference type="Proteomes" id="UP000001070">
    <property type="component" value="Unassembled WGS sequence"/>
</dbReference>
<dbReference type="OrthoDB" id="7848735at2759"/>
<dbReference type="AlphaFoldDB" id="B4JR87"/>
<accession>B4JR87</accession>